<reference evidence="2" key="1">
    <citation type="journal article" date="2017" name="Gigascience">
        <title>The first near-complete assembly of the hexaploid bread wheat genome, Triticum aestivum.</title>
        <authorList>
            <person name="Zimin A.V."/>
            <person name="Puiu D."/>
            <person name="Hall R."/>
            <person name="Kingan S."/>
            <person name="Clavijo B.J."/>
            <person name="Salzberg S.L."/>
        </authorList>
    </citation>
    <scope>NUCLEOTIDE SEQUENCE</scope>
    <source>
        <tissue evidence="2">Leaf</tissue>
    </source>
</reference>
<dbReference type="EMBL" id="CM022214">
    <property type="protein sequence ID" value="KAF6999433.1"/>
    <property type="molecule type" value="Genomic_DNA"/>
</dbReference>
<evidence type="ECO:0000313" key="2">
    <source>
        <dbReference type="EMBL" id="KAF6999433.1"/>
    </source>
</evidence>
<protein>
    <submittedName>
        <fullName evidence="2">Uncharacterized protein</fullName>
    </submittedName>
</protein>
<name>A0A9R1DWI8_WHEAT</name>
<feature type="compositionally biased region" description="Basic residues" evidence="1">
    <location>
        <begin position="15"/>
        <end position="28"/>
    </location>
</feature>
<dbReference type="Proteomes" id="UP000815260">
    <property type="component" value="Chromosome 2A"/>
</dbReference>
<feature type="non-terminal residue" evidence="2">
    <location>
        <position position="45"/>
    </location>
</feature>
<sequence>CQPKTLYASLGPGARNKRVTSLRRQTSRARVVHRLFSKRKKEKEK</sequence>
<dbReference type="AlphaFoldDB" id="A0A9R1DWI8"/>
<feature type="region of interest" description="Disordered" evidence="1">
    <location>
        <begin position="1"/>
        <end position="28"/>
    </location>
</feature>
<reference evidence="2" key="2">
    <citation type="submission" date="2020-03" db="EMBL/GenBank/DDBJ databases">
        <title>The second near-complete assembly of the hexaploid bread wheat (Triticum aestivum) genome.</title>
        <authorList>
            <person name="Zimin A.V."/>
            <person name="Puiu D."/>
            <person name="Shumante A."/>
            <person name="Alonge M."/>
            <person name="Salzberg S.L."/>
        </authorList>
    </citation>
    <scope>NUCLEOTIDE SEQUENCE</scope>
    <source>
        <tissue evidence="2">Leaf</tissue>
    </source>
</reference>
<proteinExistence type="predicted"/>
<feature type="non-terminal residue" evidence="2">
    <location>
        <position position="1"/>
    </location>
</feature>
<gene>
    <name evidence="2" type="ORF">CFC21_015462</name>
</gene>
<evidence type="ECO:0000256" key="1">
    <source>
        <dbReference type="SAM" id="MobiDB-lite"/>
    </source>
</evidence>
<accession>A0A9R1DWI8</accession>
<comment type="caution">
    <text evidence="2">The sequence shown here is derived from an EMBL/GenBank/DDBJ whole genome shotgun (WGS) entry which is preliminary data.</text>
</comment>
<organism evidence="2">
    <name type="scientific">Triticum aestivum</name>
    <name type="common">Wheat</name>
    <dbReference type="NCBI Taxonomy" id="4565"/>
    <lineage>
        <taxon>Eukaryota</taxon>
        <taxon>Viridiplantae</taxon>
        <taxon>Streptophyta</taxon>
        <taxon>Embryophyta</taxon>
        <taxon>Tracheophyta</taxon>
        <taxon>Spermatophyta</taxon>
        <taxon>Magnoliopsida</taxon>
        <taxon>Liliopsida</taxon>
        <taxon>Poales</taxon>
        <taxon>Poaceae</taxon>
        <taxon>BOP clade</taxon>
        <taxon>Pooideae</taxon>
        <taxon>Triticodae</taxon>
        <taxon>Triticeae</taxon>
        <taxon>Triticinae</taxon>
        <taxon>Triticum</taxon>
    </lineage>
</organism>